<dbReference type="Gene3D" id="3.30.460.10">
    <property type="entry name" value="Beta Polymerase, domain 2"/>
    <property type="match status" value="1"/>
</dbReference>
<evidence type="ECO:0000259" key="1">
    <source>
        <dbReference type="SMART" id="SM00954"/>
    </source>
</evidence>
<name>X1NFC9_9ZZZZ</name>
<dbReference type="CDD" id="cd05399">
    <property type="entry name" value="NT_Rel-Spo_like"/>
    <property type="match status" value="1"/>
</dbReference>
<dbReference type="InterPro" id="IPR043519">
    <property type="entry name" value="NT_sf"/>
</dbReference>
<feature type="domain" description="RelA/SpoT" evidence="1">
    <location>
        <begin position="1"/>
        <end position="114"/>
    </location>
</feature>
<sequence>ARIKPKESIMAKIEKEGCKNPADEIEDLVACRLIVKSNTDIDGILKKIDEIFNIERRSFRSFRPSEFIYDDVQLILSFKDNPFISNKEILGKKFELQIRTGLQDALAEVIRGEFVNDELATSAEYSDPDYADKYFSQLPDKVKARFWGYKFTIEYLKDANRSDLNQCFDRLNRNVARLNAQELRHARHAGAFITYVTQLSDDPFWKDMGQSTTSRIRRMLDIEYVSEIFLVVMHGIKDGREHLDDYYAWYDEEIPDLEENRRKYEVCKN</sequence>
<gene>
    <name evidence="2" type="ORF">S06H3_38130</name>
</gene>
<reference evidence="2" key="1">
    <citation type="journal article" date="2014" name="Front. Microbiol.">
        <title>High frequency of phylogenetically diverse reductive dehalogenase-homologous genes in deep subseafloor sedimentary metagenomes.</title>
        <authorList>
            <person name="Kawai M."/>
            <person name="Futagami T."/>
            <person name="Toyoda A."/>
            <person name="Takaki Y."/>
            <person name="Nishi S."/>
            <person name="Hori S."/>
            <person name="Arai W."/>
            <person name="Tsubouchi T."/>
            <person name="Morono Y."/>
            <person name="Uchiyama I."/>
            <person name="Ito T."/>
            <person name="Fujiyama A."/>
            <person name="Inagaki F."/>
            <person name="Takami H."/>
        </authorList>
    </citation>
    <scope>NUCLEOTIDE SEQUENCE</scope>
    <source>
        <strain evidence="2">Expedition CK06-06</strain>
    </source>
</reference>
<dbReference type="PANTHER" id="PTHR39639:SF1">
    <property type="entry name" value="DUF262 DOMAIN-CONTAINING PROTEIN"/>
    <property type="match status" value="1"/>
</dbReference>
<protein>
    <recommendedName>
        <fullName evidence="1">RelA/SpoT domain-containing protein</fullName>
    </recommendedName>
</protein>
<dbReference type="AlphaFoldDB" id="X1NFC9"/>
<dbReference type="Pfam" id="PF04607">
    <property type="entry name" value="RelA_SpoT"/>
    <property type="match status" value="1"/>
</dbReference>
<dbReference type="PANTHER" id="PTHR39639">
    <property type="entry name" value="CHROMOSOME 16, WHOLE GENOME SHOTGUN SEQUENCE"/>
    <property type="match status" value="1"/>
</dbReference>
<evidence type="ECO:0000313" key="2">
    <source>
        <dbReference type="EMBL" id="GAI28916.1"/>
    </source>
</evidence>
<feature type="non-terminal residue" evidence="2">
    <location>
        <position position="269"/>
    </location>
</feature>
<dbReference type="EMBL" id="BARV01023218">
    <property type="protein sequence ID" value="GAI28916.1"/>
    <property type="molecule type" value="Genomic_DNA"/>
</dbReference>
<feature type="non-terminal residue" evidence="2">
    <location>
        <position position="1"/>
    </location>
</feature>
<accession>X1NFC9</accession>
<dbReference type="GO" id="GO:0015969">
    <property type="term" value="P:guanosine tetraphosphate metabolic process"/>
    <property type="evidence" value="ECO:0007669"/>
    <property type="project" value="InterPro"/>
</dbReference>
<organism evidence="2">
    <name type="scientific">marine sediment metagenome</name>
    <dbReference type="NCBI Taxonomy" id="412755"/>
    <lineage>
        <taxon>unclassified sequences</taxon>
        <taxon>metagenomes</taxon>
        <taxon>ecological metagenomes</taxon>
    </lineage>
</organism>
<dbReference type="SMART" id="SM00954">
    <property type="entry name" value="RelA_SpoT"/>
    <property type="match status" value="1"/>
</dbReference>
<dbReference type="SUPFAM" id="SSF81301">
    <property type="entry name" value="Nucleotidyltransferase"/>
    <property type="match status" value="1"/>
</dbReference>
<dbReference type="InterPro" id="IPR007685">
    <property type="entry name" value="RelA_SpoT"/>
</dbReference>
<comment type="caution">
    <text evidence="2">The sequence shown here is derived from an EMBL/GenBank/DDBJ whole genome shotgun (WGS) entry which is preliminary data.</text>
</comment>
<proteinExistence type="predicted"/>